<evidence type="ECO:0008006" key="4">
    <source>
        <dbReference type="Google" id="ProtNLM"/>
    </source>
</evidence>
<name>A0A5P9W9N2_PSEAI</name>
<keyword evidence="1" id="KW-0175">Coiled coil</keyword>
<keyword evidence="3" id="KW-0614">Plasmid</keyword>
<feature type="coiled-coil region" evidence="1">
    <location>
        <begin position="63"/>
        <end position="90"/>
    </location>
</feature>
<evidence type="ECO:0000256" key="2">
    <source>
        <dbReference type="SAM" id="Phobius"/>
    </source>
</evidence>
<keyword evidence="2" id="KW-1133">Transmembrane helix</keyword>
<dbReference type="RefSeq" id="WP_124202445.1">
    <property type="nucleotide sequence ID" value="NZ_CAADKB010000176.1"/>
</dbReference>
<evidence type="ECO:0000256" key="1">
    <source>
        <dbReference type="SAM" id="Coils"/>
    </source>
</evidence>
<dbReference type="AlphaFoldDB" id="A0A5P9W9N2"/>
<feature type="transmembrane region" description="Helical" evidence="2">
    <location>
        <begin position="120"/>
        <end position="141"/>
    </location>
</feature>
<proteinExistence type="predicted"/>
<organism evidence="3">
    <name type="scientific">Pseudomonas aeruginosa</name>
    <dbReference type="NCBI Taxonomy" id="287"/>
    <lineage>
        <taxon>Bacteria</taxon>
        <taxon>Pseudomonadati</taxon>
        <taxon>Pseudomonadota</taxon>
        <taxon>Gammaproteobacteria</taxon>
        <taxon>Pseudomonadales</taxon>
        <taxon>Pseudomonadaceae</taxon>
        <taxon>Pseudomonas</taxon>
    </lineage>
</organism>
<dbReference type="EMBL" id="MN433456">
    <property type="protein sequence ID" value="QFX78169.1"/>
    <property type="molecule type" value="Genomic_DNA"/>
</dbReference>
<reference evidence="3" key="1">
    <citation type="submission" date="2019-09" db="EMBL/GenBank/DDBJ databases">
        <authorList>
            <person name="Li Z."/>
        </authorList>
    </citation>
    <scope>NUCLEOTIDE SEQUENCE</scope>
    <source>
        <strain evidence="3">PAB546</strain>
        <plasmid evidence="3">unnamed</plasmid>
    </source>
</reference>
<evidence type="ECO:0000313" key="3">
    <source>
        <dbReference type="EMBL" id="QFX78169.1"/>
    </source>
</evidence>
<sequence length="162" mass="18049">MSERQTDVLDEVRKRALAELNIKVSREDPVFSVVFATEAVLERMTEPLVLAVKQIPGEMGISIEKIASAVEDAEQTVERLVEEGKTALAEVRDTEAKKLVKVVRESLEGSKGVSHTKFSIVMALCFFFASTTLGVGGYSYFAVKDAMKDANYWYTQYKASRK</sequence>
<gene>
    <name evidence="3" type="ORF">PNK5461_c0025</name>
</gene>
<protein>
    <recommendedName>
        <fullName evidence="4">Conjugal transfer protein TraM</fullName>
    </recommendedName>
</protein>
<keyword evidence="2" id="KW-0472">Membrane</keyword>
<keyword evidence="2" id="KW-0812">Transmembrane</keyword>
<geneLocation type="plasmid" evidence="3">
    <name>unnamed</name>
</geneLocation>
<accession>A0A5P9W9N2</accession>